<comment type="caution">
    <text evidence="2">The sequence shown here is derived from an EMBL/GenBank/DDBJ whole genome shotgun (WGS) entry which is preliminary data.</text>
</comment>
<name>A0A7J7J5Y6_BUGNE</name>
<dbReference type="OrthoDB" id="428577at2759"/>
<comment type="function">
    <text evidence="1">Responsible for the deiodination of T4 (3,5,3',5'-tetraiodothyronine).</text>
</comment>
<accession>A0A7J7J5Y6</accession>
<evidence type="ECO:0000313" key="3">
    <source>
        <dbReference type="Proteomes" id="UP000593567"/>
    </source>
</evidence>
<dbReference type="InterPro" id="IPR000643">
    <property type="entry name" value="Iodothyronine_deiodinase"/>
</dbReference>
<protein>
    <recommendedName>
        <fullName evidence="1">Iodothyronine deiodinase</fullName>
    </recommendedName>
</protein>
<organism evidence="2 3">
    <name type="scientific">Bugula neritina</name>
    <name type="common">Brown bryozoan</name>
    <name type="synonym">Sertularia neritina</name>
    <dbReference type="NCBI Taxonomy" id="10212"/>
    <lineage>
        <taxon>Eukaryota</taxon>
        <taxon>Metazoa</taxon>
        <taxon>Spiralia</taxon>
        <taxon>Lophotrochozoa</taxon>
        <taxon>Bryozoa</taxon>
        <taxon>Gymnolaemata</taxon>
        <taxon>Cheilostomatida</taxon>
        <taxon>Flustrina</taxon>
        <taxon>Buguloidea</taxon>
        <taxon>Bugulidae</taxon>
        <taxon>Bugula</taxon>
    </lineage>
</organism>
<dbReference type="PANTHER" id="PTHR11781:SF22">
    <property type="entry name" value="TYPE I IODOTHYRONINE DEIODINASE"/>
    <property type="match status" value="1"/>
</dbReference>
<keyword evidence="3" id="KW-1185">Reference proteome</keyword>
<reference evidence="2" key="1">
    <citation type="submission" date="2020-06" db="EMBL/GenBank/DDBJ databases">
        <title>Draft genome of Bugula neritina, a colonial animal packing powerful symbionts and potential medicines.</title>
        <authorList>
            <person name="Rayko M."/>
        </authorList>
    </citation>
    <scope>NUCLEOTIDE SEQUENCE [LARGE SCALE GENOMIC DNA]</scope>
    <source>
        <strain evidence="2">Kwan_BN1</strain>
    </source>
</reference>
<evidence type="ECO:0000313" key="2">
    <source>
        <dbReference type="EMBL" id="KAF6021297.1"/>
    </source>
</evidence>
<dbReference type="GO" id="GO:0004800">
    <property type="term" value="F:thyroxine 5'-deiodinase activity"/>
    <property type="evidence" value="ECO:0007669"/>
    <property type="project" value="InterPro"/>
</dbReference>
<sequence>MLVSQLEMQVFCDLADQYKELMDFTAVYIAEAHPLEFKGINQATSCSERMQAAADMKANCNMEFPILVDMMDNSVSLKYAAFPERLYVVLDGIVVYTGGSGPLSYDLSGLREWIKSFVAKCN</sequence>
<keyword evidence="1" id="KW-0893">Thyroid hormones biosynthesis</keyword>
<evidence type="ECO:0000256" key="1">
    <source>
        <dbReference type="RuleBase" id="RU000676"/>
    </source>
</evidence>
<comment type="similarity">
    <text evidence="1">Belongs to the iodothyronine deiodinase family.</text>
</comment>
<gene>
    <name evidence="2" type="ORF">EB796_020390</name>
</gene>
<dbReference type="Pfam" id="PF00837">
    <property type="entry name" value="T4_deiodinase"/>
    <property type="match status" value="1"/>
</dbReference>
<dbReference type="Gene3D" id="3.40.30.10">
    <property type="entry name" value="Glutaredoxin"/>
    <property type="match status" value="1"/>
</dbReference>
<keyword evidence="1" id="KW-0712">Selenocysteine</keyword>
<dbReference type="AlphaFoldDB" id="A0A7J7J5Y6"/>
<dbReference type="PANTHER" id="PTHR11781">
    <property type="entry name" value="IODOTHYRONINE DEIODINASE"/>
    <property type="match status" value="1"/>
</dbReference>
<keyword evidence="1" id="KW-0560">Oxidoreductase</keyword>
<dbReference type="GO" id="GO:0042446">
    <property type="term" value="P:hormone biosynthetic process"/>
    <property type="evidence" value="ECO:0007669"/>
    <property type="project" value="UniProtKB-KW"/>
</dbReference>
<dbReference type="GO" id="GO:0042403">
    <property type="term" value="P:thyroid hormone metabolic process"/>
    <property type="evidence" value="ECO:0007669"/>
    <property type="project" value="TreeGrafter"/>
</dbReference>
<dbReference type="Proteomes" id="UP000593567">
    <property type="component" value="Unassembled WGS sequence"/>
</dbReference>
<proteinExistence type="inferred from homology"/>
<dbReference type="EMBL" id="VXIV02003071">
    <property type="protein sequence ID" value="KAF6021297.1"/>
    <property type="molecule type" value="Genomic_DNA"/>
</dbReference>